<name>A0A8B4QA14_9BACL</name>
<evidence type="ECO:0000313" key="1">
    <source>
        <dbReference type="EMBL" id="STX09528.1"/>
    </source>
</evidence>
<gene>
    <name evidence="2" type="ORF">DFR61_13224</name>
    <name evidence="1" type="ORF">NCTC10597_01204</name>
</gene>
<dbReference type="OrthoDB" id="3578967at2"/>
<evidence type="ECO:0000313" key="4">
    <source>
        <dbReference type="Proteomes" id="UP000294641"/>
    </source>
</evidence>
<dbReference type="InterPro" id="IPR027417">
    <property type="entry name" value="P-loop_NTPase"/>
</dbReference>
<evidence type="ECO:0000313" key="3">
    <source>
        <dbReference type="Proteomes" id="UP000254330"/>
    </source>
</evidence>
<dbReference type="Proteomes" id="UP000254330">
    <property type="component" value="Unassembled WGS sequence"/>
</dbReference>
<dbReference type="Gene3D" id="3.40.50.300">
    <property type="entry name" value="P-loop containing nucleotide triphosphate hydrolases"/>
    <property type="match status" value="1"/>
</dbReference>
<protein>
    <submittedName>
        <fullName evidence="1">Uncharacterized protein</fullName>
    </submittedName>
</protein>
<dbReference type="AlphaFoldDB" id="A0A8B4QA14"/>
<accession>A0A8B4QA14</accession>
<comment type="caution">
    <text evidence="1">The sequence shown here is derived from an EMBL/GenBank/DDBJ whole genome shotgun (WGS) entry which is preliminary data.</text>
</comment>
<evidence type="ECO:0000313" key="2">
    <source>
        <dbReference type="EMBL" id="TDR35174.1"/>
    </source>
</evidence>
<sequence length="315" mass="37553">MLKDFFPTSLASDVTIVEKLIKKQRFLRKKLDISPTTTEYKVGAEIISIPTRIYFDEMAEVNFRTLTKQQQLIAICLYTRHQDGFIREKYVRKLLSLIYEDWCMSYIFSLSREYVVEIVQVIYDELSATDSEKFAQFCAENPVEFEKGYAQMTSYWNEYERREQPAFKNYVGTKLYRQIFKYNRSYARIAYQRSAQSAIKKVRTQMEFDYYLQYIEKKDIRINGEQCRTSEQLFETFRKALKQPKGTINDWRSFENALEQHLAKVSDQQMTVFIDHFDSISENEDFEKSLRKIKITSQKQERHLSIIALSKTTAI</sequence>
<proteinExistence type="predicted"/>
<dbReference type="Proteomes" id="UP000294641">
    <property type="component" value="Unassembled WGS sequence"/>
</dbReference>
<keyword evidence="4" id="KW-1185">Reference proteome</keyword>
<reference evidence="2 4" key="2">
    <citation type="submission" date="2019-03" db="EMBL/GenBank/DDBJ databases">
        <title>Genomic Encyclopedia of Type Strains, Phase IV (KMG-IV): sequencing the most valuable type-strain genomes for metagenomic binning, comparative biology and taxonomic classification.</title>
        <authorList>
            <person name="Goeker M."/>
        </authorList>
    </citation>
    <scope>NUCLEOTIDE SEQUENCE [LARGE SCALE GENOMIC DNA]</scope>
    <source>
        <strain evidence="2 4">DSM 20580</strain>
    </source>
</reference>
<organism evidence="1 3">
    <name type="scientific">Kurthia zopfii</name>
    <dbReference type="NCBI Taxonomy" id="1650"/>
    <lineage>
        <taxon>Bacteria</taxon>
        <taxon>Bacillati</taxon>
        <taxon>Bacillota</taxon>
        <taxon>Bacilli</taxon>
        <taxon>Bacillales</taxon>
        <taxon>Caryophanaceae</taxon>
        <taxon>Kurthia</taxon>
    </lineage>
</organism>
<dbReference type="EMBL" id="SNZG01000032">
    <property type="protein sequence ID" value="TDR35174.1"/>
    <property type="molecule type" value="Genomic_DNA"/>
</dbReference>
<dbReference type="EMBL" id="UGNP01000001">
    <property type="protein sequence ID" value="STX09528.1"/>
    <property type="molecule type" value="Genomic_DNA"/>
</dbReference>
<reference evidence="1 3" key="1">
    <citation type="submission" date="2018-06" db="EMBL/GenBank/DDBJ databases">
        <authorList>
            <consortium name="Pathogen Informatics"/>
            <person name="Doyle S."/>
        </authorList>
    </citation>
    <scope>NUCLEOTIDE SEQUENCE [LARGE SCALE GENOMIC DNA]</scope>
    <source>
        <strain evidence="1 3">NCTC10597</strain>
    </source>
</reference>
<dbReference type="RefSeq" id="WP_109350365.1">
    <property type="nucleotide sequence ID" value="NZ_BJUE01000029.1"/>
</dbReference>